<dbReference type="Proteomes" id="UP000660745">
    <property type="component" value="Unassembled WGS sequence"/>
</dbReference>
<dbReference type="EMBL" id="BMNK01000031">
    <property type="protein sequence ID" value="GGP18532.1"/>
    <property type="molecule type" value="Genomic_DNA"/>
</dbReference>
<evidence type="ECO:0000256" key="3">
    <source>
        <dbReference type="ARBA" id="ARBA00022840"/>
    </source>
</evidence>
<reference evidence="5" key="2">
    <citation type="submission" date="2020-09" db="EMBL/GenBank/DDBJ databases">
        <authorList>
            <person name="Sun Q."/>
            <person name="Zhou Y."/>
        </authorList>
    </citation>
    <scope>NUCLEOTIDE SEQUENCE</scope>
    <source>
        <strain evidence="5">CGMCC 4.7430</strain>
    </source>
</reference>
<name>A0A918AIC0_9ACTN</name>
<evidence type="ECO:0000313" key="5">
    <source>
        <dbReference type="EMBL" id="GGP18532.1"/>
    </source>
</evidence>
<evidence type="ECO:0000256" key="1">
    <source>
        <dbReference type="ARBA" id="ARBA00022448"/>
    </source>
</evidence>
<dbReference type="PROSITE" id="PS50893">
    <property type="entry name" value="ABC_TRANSPORTER_2"/>
    <property type="match status" value="1"/>
</dbReference>
<dbReference type="GO" id="GO:0016887">
    <property type="term" value="F:ATP hydrolysis activity"/>
    <property type="evidence" value="ECO:0007669"/>
    <property type="project" value="InterPro"/>
</dbReference>
<evidence type="ECO:0000256" key="2">
    <source>
        <dbReference type="ARBA" id="ARBA00022741"/>
    </source>
</evidence>
<dbReference type="PANTHER" id="PTHR42939:SF1">
    <property type="entry name" value="ABC TRANSPORTER ATP-BINDING PROTEIN ALBC-RELATED"/>
    <property type="match status" value="1"/>
</dbReference>
<feature type="domain" description="ABC transporter" evidence="4">
    <location>
        <begin position="6"/>
        <end position="207"/>
    </location>
</feature>
<reference evidence="5" key="1">
    <citation type="journal article" date="2014" name="Int. J. Syst. Evol. Microbiol.">
        <title>Complete genome sequence of Corynebacterium casei LMG S-19264T (=DSM 44701T), isolated from a smear-ripened cheese.</title>
        <authorList>
            <consortium name="US DOE Joint Genome Institute (JGI-PGF)"/>
            <person name="Walter F."/>
            <person name="Albersmeier A."/>
            <person name="Kalinowski J."/>
            <person name="Ruckert C."/>
        </authorList>
    </citation>
    <scope>NUCLEOTIDE SEQUENCE</scope>
    <source>
        <strain evidence="5">CGMCC 4.7430</strain>
    </source>
</reference>
<keyword evidence="6" id="KW-1185">Reference proteome</keyword>
<dbReference type="GO" id="GO:0005524">
    <property type="term" value="F:ATP binding"/>
    <property type="evidence" value="ECO:0007669"/>
    <property type="project" value="UniProtKB-KW"/>
</dbReference>
<dbReference type="Pfam" id="PF00005">
    <property type="entry name" value="ABC_tran"/>
    <property type="match status" value="1"/>
</dbReference>
<dbReference type="Gene3D" id="3.40.50.300">
    <property type="entry name" value="P-loop containing nucleotide triphosphate hydrolases"/>
    <property type="match status" value="1"/>
</dbReference>
<evidence type="ECO:0000313" key="6">
    <source>
        <dbReference type="Proteomes" id="UP000660745"/>
    </source>
</evidence>
<organism evidence="5 6">
    <name type="scientific">Nonomuraea glycinis</name>
    <dbReference type="NCBI Taxonomy" id="2047744"/>
    <lineage>
        <taxon>Bacteria</taxon>
        <taxon>Bacillati</taxon>
        <taxon>Actinomycetota</taxon>
        <taxon>Actinomycetes</taxon>
        <taxon>Streptosporangiales</taxon>
        <taxon>Streptosporangiaceae</taxon>
        <taxon>Nonomuraea</taxon>
    </lineage>
</organism>
<dbReference type="RefSeq" id="WP_189145024.1">
    <property type="nucleotide sequence ID" value="NZ_BMNK01000031.1"/>
</dbReference>
<keyword evidence="2" id="KW-0547">Nucleotide-binding</keyword>
<keyword evidence="3 5" id="KW-0067">ATP-binding</keyword>
<dbReference type="PANTHER" id="PTHR42939">
    <property type="entry name" value="ABC TRANSPORTER ATP-BINDING PROTEIN ALBC-RELATED"/>
    <property type="match status" value="1"/>
</dbReference>
<dbReference type="InterPro" id="IPR003593">
    <property type="entry name" value="AAA+_ATPase"/>
</dbReference>
<dbReference type="InterPro" id="IPR003439">
    <property type="entry name" value="ABC_transporter-like_ATP-bd"/>
</dbReference>
<proteinExistence type="predicted"/>
<gene>
    <name evidence="5" type="primary">ccmA</name>
    <name evidence="5" type="ORF">GCM10012278_91020</name>
</gene>
<comment type="caution">
    <text evidence="5">The sequence shown here is derived from an EMBL/GenBank/DDBJ whole genome shotgun (WGS) entry which is preliminary data.</text>
</comment>
<dbReference type="AlphaFoldDB" id="A0A918AIC0"/>
<protein>
    <submittedName>
        <fullName evidence="5">Cytochrome c biogenesis ATP-binding export protein CcmA</fullName>
    </submittedName>
</protein>
<dbReference type="SMART" id="SM00382">
    <property type="entry name" value="AAA"/>
    <property type="match status" value="1"/>
</dbReference>
<dbReference type="SUPFAM" id="SSF52540">
    <property type="entry name" value="P-loop containing nucleoside triphosphate hydrolases"/>
    <property type="match status" value="1"/>
</dbReference>
<dbReference type="InterPro" id="IPR051782">
    <property type="entry name" value="ABC_Transporter_VariousFunc"/>
</dbReference>
<dbReference type="InterPro" id="IPR027417">
    <property type="entry name" value="P-loop_NTPase"/>
</dbReference>
<accession>A0A918AIC0</accession>
<evidence type="ECO:0000259" key="4">
    <source>
        <dbReference type="PROSITE" id="PS50893"/>
    </source>
</evidence>
<keyword evidence="1" id="KW-0813">Transport</keyword>
<sequence>MCDMTIRVSGLSVELGGNPVLRDLDLTVAPAELVAIVGPNGSGKSTLLRCLAGLLPATGGTVEVFGAPPVDEPAFWRRTTLVGEEPAWYPGLTTREHLELTHTVHAGPRLTVDAALELFDLAVRADAPPLNLSTGQRQRLLLAAALLRPSELLLLDEPERGLDSGFRERLAVLLDEYTAEGGTVVMATHDPALAARGRQVSPTGGQVTAAA</sequence>